<evidence type="ECO:0000313" key="2">
    <source>
        <dbReference type="Proteomes" id="UP000823749"/>
    </source>
</evidence>
<dbReference type="AlphaFoldDB" id="A0AAV6L436"/>
<reference evidence="1" key="1">
    <citation type="submission" date="2020-08" db="EMBL/GenBank/DDBJ databases">
        <title>Plant Genome Project.</title>
        <authorList>
            <person name="Zhang R.-G."/>
        </authorList>
    </citation>
    <scope>NUCLEOTIDE SEQUENCE</scope>
    <source>
        <strain evidence="1">WSP0</strain>
        <tissue evidence="1">Leaf</tissue>
    </source>
</reference>
<accession>A0AAV6L436</accession>
<protein>
    <submittedName>
        <fullName evidence="1">Uncharacterized protein</fullName>
    </submittedName>
</protein>
<dbReference type="EMBL" id="JACTNZ010000003">
    <property type="protein sequence ID" value="KAG5559547.1"/>
    <property type="molecule type" value="Genomic_DNA"/>
</dbReference>
<comment type="caution">
    <text evidence="1">The sequence shown here is derived from an EMBL/GenBank/DDBJ whole genome shotgun (WGS) entry which is preliminary data.</text>
</comment>
<sequence length="93" mass="10409">MDERCLDLTLAGSPCRAPPPPRLLRAATSANLSRRSHLLRHQRFKKKKKAAYSGFHTRGAAAGPAGRRLEISEPLQQSTNTVQHLPELRIVFR</sequence>
<name>A0AAV6L436_9ERIC</name>
<gene>
    <name evidence="1" type="ORF">RHGRI_009172</name>
</gene>
<proteinExistence type="predicted"/>
<organism evidence="1 2">
    <name type="scientific">Rhododendron griersonianum</name>
    <dbReference type="NCBI Taxonomy" id="479676"/>
    <lineage>
        <taxon>Eukaryota</taxon>
        <taxon>Viridiplantae</taxon>
        <taxon>Streptophyta</taxon>
        <taxon>Embryophyta</taxon>
        <taxon>Tracheophyta</taxon>
        <taxon>Spermatophyta</taxon>
        <taxon>Magnoliopsida</taxon>
        <taxon>eudicotyledons</taxon>
        <taxon>Gunneridae</taxon>
        <taxon>Pentapetalae</taxon>
        <taxon>asterids</taxon>
        <taxon>Ericales</taxon>
        <taxon>Ericaceae</taxon>
        <taxon>Ericoideae</taxon>
        <taxon>Rhodoreae</taxon>
        <taxon>Rhododendron</taxon>
    </lineage>
</organism>
<evidence type="ECO:0000313" key="1">
    <source>
        <dbReference type="EMBL" id="KAG5559547.1"/>
    </source>
</evidence>
<keyword evidence="2" id="KW-1185">Reference proteome</keyword>
<dbReference type="Proteomes" id="UP000823749">
    <property type="component" value="Chromosome 3"/>
</dbReference>